<reference evidence="2" key="1">
    <citation type="submission" date="2018-11" db="EMBL/GenBank/DDBJ databases">
        <authorList>
            <consortium name="Genoscope - CEA"/>
            <person name="William W."/>
        </authorList>
    </citation>
    <scope>NUCLEOTIDE SEQUENCE</scope>
</reference>
<sequence length="36" mass="3920">MDSLNANKAGPSQGPSSKYKDDYKVRRSTTGTICRS</sequence>
<dbReference type="EMBL" id="LR031879">
    <property type="protein sequence ID" value="VDD58381.1"/>
    <property type="molecule type" value="Genomic_DNA"/>
</dbReference>
<accession>A0A3P6GES4</accession>
<gene>
    <name evidence="2" type="ORF">BOLC8T51610H</name>
</gene>
<feature type="region of interest" description="Disordered" evidence="1">
    <location>
        <begin position="1"/>
        <end position="36"/>
    </location>
</feature>
<evidence type="ECO:0000256" key="1">
    <source>
        <dbReference type="SAM" id="MobiDB-lite"/>
    </source>
</evidence>
<protein>
    <submittedName>
        <fullName evidence="2">Uncharacterized protein</fullName>
    </submittedName>
</protein>
<name>A0A3P6GES4_BRAOL</name>
<organism evidence="2">
    <name type="scientific">Brassica oleracea</name>
    <name type="common">Wild cabbage</name>
    <dbReference type="NCBI Taxonomy" id="3712"/>
    <lineage>
        <taxon>Eukaryota</taxon>
        <taxon>Viridiplantae</taxon>
        <taxon>Streptophyta</taxon>
        <taxon>Embryophyta</taxon>
        <taxon>Tracheophyta</taxon>
        <taxon>Spermatophyta</taxon>
        <taxon>Magnoliopsida</taxon>
        <taxon>eudicotyledons</taxon>
        <taxon>Gunneridae</taxon>
        <taxon>Pentapetalae</taxon>
        <taxon>rosids</taxon>
        <taxon>malvids</taxon>
        <taxon>Brassicales</taxon>
        <taxon>Brassicaceae</taxon>
        <taxon>Brassiceae</taxon>
        <taxon>Brassica</taxon>
    </lineage>
</organism>
<dbReference type="AlphaFoldDB" id="A0A3P6GES4"/>
<proteinExistence type="predicted"/>
<evidence type="ECO:0000313" key="2">
    <source>
        <dbReference type="EMBL" id="VDD58381.1"/>
    </source>
</evidence>